<keyword evidence="2" id="KW-1185">Reference proteome</keyword>
<organism evidence="1 2">
    <name type="scientific">Daphnia pulex</name>
    <name type="common">Water flea</name>
    <dbReference type="NCBI Taxonomy" id="6669"/>
    <lineage>
        <taxon>Eukaryota</taxon>
        <taxon>Metazoa</taxon>
        <taxon>Ecdysozoa</taxon>
        <taxon>Arthropoda</taxon>
        <taxon>Crustacea</taxon>
        <taxon>Branchiopoda</taxon>
        <taxon>Diplostraca</taxon>
        <taxon>Cladocera</taxon>
        <taxon>Anomopoda</taxon>
        <taxon>Daphniidae</taxon>
        <taxon>Daphnia</taxon>
    </lineage>
</organism>
<name>E9GVP2_DAPPU</name>
<dbReference type="EMBL" id="GL732568">
    <property type="protein sequence ID" value="EFX76493.1"/>
    <property type="molecule type" value="Genomic_DNA"/>
</dbReference>
<proteinExistence type="predicted"/>
<dbReference type="Proteomes" id="UP000000305">
    <property type="component" value="Unassembled WGS sequence"/>
</dbReference>
<accession>E9GVP2</accession>
<dbReference type="HOGENOM" id="CLU_2544896_0_0_1"/>
<sequence>MALNTFMVTITDDVEQRLLAGDNFKSNGRKGAESNETEDEVNDVVDDLRVNADLPHAQLEVSGVAYDAQQIDALQKYCGGTKE</sequence>
<dbReference type="InParanoid" id="E9GVP2"/>
<dbReference type="KEGG" id="dpx:DAPPUDRAFT_249018"/>
<protein>
    <submittedName>
        <fullName evidence="1">Uncharacterized protein</fullName>
    </submittedName>
</protein>
<gene>
    <name evidence="1" type="ORF">DAPPUDRAFT_249018</name>
</gene>
<evidence type="ECO:0000313" key="2">
    <source>
        <dbReference type="Proteomes" id="UP000000305"/>
    </source>
</evidence>
<evidence type="ECO:0000313" key="1">
    <source>
        <dbReference type="EMBL" id="EFX76493.1"/>
    </source>
</evidence>
<dbReference type="AlphaFoldDB" id="E9GVP2"/>
<reference evidence="1 2" key="1">
    <citation type="journal article" date="2011" name="Science">
        <title>The ecoresponsive genome of Daphnia pulex.</title>
        <authorList>
            <person name="Colbourne J.K."/>
            <person name="Pfrender M.E."/>
            <person name="Gilbert D."/>
            <person name="Thomas W.K."/>
            <person name="Tucker A."/>
            <person name="Oakley T.H."/>
            <person name="Tokishita S."/>
            <person name="Aerts A."/>
            <person name="Arnold G.J."/>
            <person name="Basu M.K."/>
            <person name="Bauer D.J."/>
            <person name="Caceres C.E."/>
            <person name="Carmel L."/>
            <person name="Casola C."/>
            <person name="Choi J.H."/>
            <person name="Detter J.C."/>
            <person name="Dong Q."/>
            <person name="Dusheyko S."/>
            <person name="Eads B.D."/>
            <person name="Frohlich T."/>
            <person name="Geiler-Samerotte K.A."/>
            <person name="Gerlach D."/>
            <person name="Hatcher P."/>
            <person name="Jogdeo S."/>
            <person name="Krijgsveld J."/>
            <person name="Kriventseva E.V."/>
            <person name="Kultz D."/>
            <person name="Laforsch C."/>
            <person name="Lindquist E."/>
            <person name="Lopez J."/>
            <person name="Manak J.R."/>
            <person name="Muller J."/>
            <person name="Pangilinan J."/>
            <person name="Patwardhan R.P."/>
            <person name="Pitluck S."/>
            <person name="Pritham E.J."/>
            <person name="Rechtsteiner A."/>
            <person name="Rho M."/>
            <person name="Rogozin I.B."/>
            <person name="Sakarya O."/>
            <person name="Salamov A."/>
            <person name="Schaack S."/>
            <person name="Shapiro H."/>
            <person name="Shiga Y."/>
            <person name="Skalitzky C."/>
            <person name="Smith Z."/>
            <person name="Souvorov A."/>
            <person name="Sung W."/>
            <person name="Tang Z."/>
            <person name="Tsuchiya D."/>
            <person name="Tu H."/>
            <person name="Vos H."/>
            <person name="Wang M."/>
            <person name="Wolf Y.I."/>
            <person name="Yamagata H."/>
            <person name="Yamada T."/>
            <person name="Ye Y."/>
            <person name="Shaw J.R."/>
            <person name="Andrews J."/>
            <person name="Crease T.J."/>
            <person name="Tang H."/>
            <person name="Lucas S.M."/>
            <person name="Robertson H.M."/>
            <person name="Bork P."/>
            <person name="Koonin E.V."/>
            <person name="Zdobnov E.M."/>
            <person name="Grigoriev I.V."/>
            <person name="Lynch M."/>
            <person name="Boore J.L."/>
        </authorList>
    </citation>
    <scope>NUCLEOTIDE SEQUENCE [LARGE SCALE GENOMIC DNA]</scope>
</reference>